<accession>A0ABR3MCD3</accession>
<reference evidence="1 2" key="1">
    <citation type="submission" date="2023-09" db="EMBL/GenBank/DDBJ databases">
        <authorList>
            <person name="Wang M."/>
        </authorList>
    </citation>
    <scope>NUCLEOTIDE SEQUENCE [LARGE SCALE GENOMIC DNA]</scope>
    <source>
        <strain evidence="1">GT-2023</strain>
        <tissue evidence="1">Liver</tissue>
    </source>
</reference>
<keyword evidence="2" id="KW-1185">Reference proteome</keyword>
<evidence type="ECO:0000313" key="1">
    <source>
        <dbReference type="EMBL" id="KAL1262733.1"/>
    </source>
</evidence>
<comment type="caution">
    <text evidence="1">The sequence shown here is derived from an EMBL/GenBank/DDBJ whole genome shotgun (WGS) entry which is preliminary data.</text>
</comment>
<protein>
    <submittedName>
        <fullName evidence="1">Uncharacterized protein</fullName>
    </submittedName>
</protein>
<dbReference type="Proteomes" id="UP001558613">
    <property type="component" value="Unassembled WGS sequence"/>
</dbReference>
<dbReference type="EMBL" id="JAYMGO010000013">
    <property type="protein sequence ID" value="KAL1262733.1"/>
    <property type="molecule type" value="Genomic_DNA"/>
</dbReference>
<organism evidence="1 2">
    <name type="scientific">Cirrhinus molitorella</name>
    <name type="common">mud carp</name>
    <dbReference type="NCBI Taxonomy" id="172907"/>
    <lineage>
        <taxon>Eukaryota</taxon>
        <taxon>Metazoa</taxon>
        <taxon>Chordata</taxon>
        <taxon>Craniata</taxon>
        <taxon>Vertebrata</taxon>
        <taxon>Euteleostomi</taxon>
        <taxon>Actinopterygii</taxon>
        <taxon>Neopterygii</taxon>
        <taxon>Teleostei</taxon>
        <taxon>Ostariophysi</taxon>
        <taxon>Cypriniformes</taxon>
        <taxon>Cyprinidae</taxon>
        <taxon>Labeoninae</taxon>
        <taxon>Labeonini</taxon>
        <taxon>Cirrhinus</taxon>
    </lineage>
</organism>
<sequence length="94" mass="10400">MQFAFSAQDLYFRLAGAVEHTVASSPILWLHPSEISTLPASAEHMIDFAVFSHIPRSLSDQGFSPLEPTAVSLRLLFVNVLLLFVTAKSLLRDD</sequence>
<proteinExistence type="predicted"/>
<gene>
    <name evidence="1" type="ORF">QQF64_005472</name>
</gene>
<name>A0ABR3MCD3_9TELE</name>
<evidence type="ECO:0000313" key="2">
    <source>
        <dbReference type="Proteomes" id="UP001558613"/>
    </source>
</evidence>